<dbReference type="GO" id="GO:0016787">
    <property type="term" value="F:hydrolase activity"/>
    <property type="evidence" value="ECO:0007669"/>
    <property type="project" value="UniProtKB-KW"/>
</dbReference>
<evidence type="ECO:0000313" key="8">
    <source>
        <dbReference type="EMBL" id="CAA0833519.1"/>
    </source>
</evidence>
<dbReference type="PANTHER" id="PTHR37984">
    <property type="entry name" value="PROTEIN CBG26694"/>
    <property type="match status" value="1"/>
</dbReference>
<feature type="non-terminal residue" evidence="8">
    <location>
        <position position="325"/>
    </location>
</feature>
<keyword evidence="1" id="KW-0808">Transferase</keyword>
<keyword evidence="2" id="KW-0548">Nucleotidyltransferase</keyword>
<gene>
    <name evidence="8" type="ORF">SHERM_28778</name>
</gene>
<dbReference type="CDD" id="cd09274">
    <property type="entry name" value="RNase_HI_RT_Ty3"/>
    <property type="match status" value="1"/>
</dbReference>
<feature type="domain" description="Reverse transcriptase RNase H-like" evidence="7">
    <location>
        <begin position="110"/>
        <end position="209"/>
    </location>
</feature>
<evidence type="ECO:0000256" key="4">
    <source>
        <dbReference type="ARBA" id="ARBA00022759"/>
    </source>
</evidence>
<evidence type="ECO:0000256" key="2">
    <source>
        <dbReference type="ARBA" id="ARBA00022695"/>
    </source>
</evidence>
<dbReference type="PANTHER" id="PTHR37984:SF5">
    <property type="entry name" value="PROTEIN NYNRIN-LIKE"/>
    <property type="match status" value="1"/>
</dbReference>
<evidence type="ECO:0000256" key="5">
    <source>
        <dbReference type="ARBA" id="ARBA00022801"/>
    </source>
</evidence>
<keyword evidence="6" id="KW-0695">RNA-directed DNA polymerase</keyword>
<comment type="caution">
    <text evidence="8">The sequence shown here is derived from an EMBL/GenBank/DDBJ whole genome shotgun (WGS) entry which is preliminary data.</text>
</comment>
<evidence type="ECO:0000256" key="1">
    <source>
        <dbReference type="ARBA" id="ARBA00022679"/>
    </source>
</evidence>
<keyword evidence="5" id="KW-0378">Hydrolase</keyword>
<dbReference type="InterPro" id="IPR043502">
    <property type="entry name" value="DNA/RNA_pol_sf"/>
</dbReference>
<keyword evidence="3" id="KW-0540">Nuclease</keyword>
<dbReference type="Gene3D" id="3.30.70.270">
    <property type="match status" value="1"/>
</dbReference>
<keyword evidence="9" id="KW-1185">Reference proteome</keyword>
<dbReference type="EMBL" id="CACSLK010027840">
    <property type="protein sequence ID" value="CAA0833519.1"/>
    <property type="molecule type" value="Genomic_DNA"/>
</dbReference>
<sequence length="325" mass="37308">MFAKFSKCEFWLQRVSFLGHVITQAGIEVDPSMVSAVQNWSTPRRPSEVRSFLGLAGYYRRFIEGFSKIARLLSQLTSKSVRFEWTDRCESSFQELKRRLTSTPVLTIPDPSRSFTIFSDASRQGLGCVLMQDGQVVAYASRQLKPHEQNYPAHDLELAAVVHALMIWRHYLYGGHCEIFTDHKSLQYIFTQKELNMRQRCWLELVKDYDCSIQYHPGKANVVADALRQKVRGDLTYVITQQSPLIQEFARMQLQAIDARPTVIVSASVSAMQIQPTLRERIRREQASDEFVRVMEPKVRARGVEGFKLGVDGALEFRGRIVVPK</sequence>
<keyword evidence="4" id="KW-0255">Endonuclease</keyword>
<dbReference type="GO" id="GO:0003964">
    <property type="term" value="F:RNA-directed DNA polymerase activity"/>
    <property type="evidence" value="ECO:0007669"/>
    <property type="project" value="UniProtKB-KW"/>
</dbReference>
<dbReference type="GO" id="GO:0004519">
    <property type="term" value="F:endonuclease activity"/>
    <property type="evidence" value="ECO:0007669"/>
    <property type="project" value="UniProtKB-KW"/>
</dbReference>
<dbReference type="InterPro" id="IPR041373">
    <property type="entry name" value="RT_RNaseH"/>
</dbReference>
<protein>
    <submittedName>
        <fullName evidence="8">Uncharacterized mitochondrial protein AtMg00860</fullName>
    </submittedName>
</protein>
<reference evidence="8" key="1">
    <citation type="submission" date="2019-12" db="EMBL/GenBank/DDBJ databases">
        <authorList>
            <person name="Scholes J."/>
        </authorList>
    </citation>
    <scope>NUCLEOTIDE SEQUENCE</scope>
</reference>
<dbReference type="Pfam" id="PF17917">
    <property type="entry name" value="RT_RNaseH"/>
    <property type="match status" value="1"/>
</dbReference>
<dbReference type="Proteomes" id="UP001153555">
    <property type="component" value="Unassembled WGS sequence"/>
</dbReference>
<dbReference type="InterPro" id="IPR043128">
    <property type="entry name" value="Rev_trsase/Diguanyl_cyclase"/>
</dbReference>
<dbReference type="AlphaFoldDB" id="A0A9N7NKI6"/>
<evidence type="ECO:0000313" key="9">
    <source>
        <dbReference type="Proteomes" id="UP001153555"/>
    </source>
</evidence>
<proteinExistence type="predicted"/>
<dbReference type="OrthoDB" id="2020560at2759"/>
<dbReference type="FunFam" id="3.30.70.270:FF:000020">
    <property type="entry name" value="Transposon Tf2-6 polyprotein-like Protein"/>
    <property type="match status" value="1"/>
</dbReference>
<evidence type="ECO:0000256" key="3">
    <source>
        <dbReference type="ARBA" id="ARBA00022722"/>
    </source>
</evidence>
<dbReference type="InterPro" id="IPR050951">
    <property type="entry name" value="Retrovirus_Pol_polyprotein"/>
</dbReference>
<dbReference type="SUPFAM" id="SSF56672">
    <property type="entry name" value="DNA/RNA polymerases"/>
    <property type="match status" value="1"/>
</dbReference>
<accession>A0A9N7NKI6</accession>
<organism evidence="8 9">
    <name type="scientific">Striga hermonthica</name>
    <name type="common">Purple witchweed</name>
    <name type="synonym">Buchnera hermonthica</name>
    <dbReference type="NCBI Taxonomy" id="68872"/>
    <lineage>
        <taxon>Eukaryota</taxon>
        <taxon>Viridiplantae</taxon>
        <taxon>Streptophyta</taxon>
        <taxon>Embryophyta</taxon>
        <taxon>Tracheophyta</taxon>
        <taxon>Spermatophyta</taxon>
        <taxon>Magnoliopsida</taxon>
        <taxon>eudicotyledons</taxon>
        <taxon>Gunneridae</taxon>
        <taxon>Pentapetalae</taxon>
        <taxon>asterids</taxon>
        <taxon>lamiids</taxon>
        <taxon>Lamiales</taxon>
        <taxon>Orobanchaceae</taxon>
        <taxon>Buchnereae</taxon>
        <taxon>Striga</taxon>
    </lineage>
</organism>
<dbReference type="FunFam" id="3.10.20.370:FF:000001">
    <property type="entry name" value="Retrovirus-related Pol polyprotein from transposon 17.6-like protein"/>
    <property type="match status" value="1"/>
</dbReference>
<name>A0A9N7NKI6_STRHE</name>
<evidence type="ECO:0000259" key="7">
    <source>
        <dbReference type="Pfam" id="PF17917"/>
    </source>
</evidence>
<evidence type="ECO:0000256" key="6">
    <source>
        <dbReference type="ARBA" id="ARBA00022918"/>
    </source>
</evidence>